<reference evidence="2 3" key="3">
    <citation type="journal article" date="2005" name="Nature">
        <title>Generation and annotation of the DNA sequences of human chromosomes 2 and 4.</title>
        <authorList>
            <person name="Hillier L.W."/>
            <person name="Graves T.A."/>
            <person name="Fulton R.S."/>
            <person name="Fulton L.A."/>
            <person name="Pepin K.H."/>
            <person name="Minx P."/>
            <person name="Wagner-McPherson C."/>
            <person name="Layman D."/>
            <person name="Wylie K."/>
            <person name="Sekhon M."/>
            <person name="Becker M.C."/>
            <person name="Fewell G.A."/>
            <person name="Delehaunty K.D."/>
            <person name="Miner T.L."/>
            <person name="Nash W.E."/>
            <person name="Kremitzki C."/>
            <person name="Oddy L."/>
            <person name="Du H."/>
            <person name="Sun H."/>
            <person name="Bradshaw-Cordum H."/>
            <person name="Ali J."/>
            <person name="Carter J."/>
            <person name="Cordes M."/>
            <person name="Harris A."/>
            <person name="Isak A."/>
            <person name="van Brunt A."/>
            <person name="Nguyen C."/>
            <person name="Du F."/>
            <person name="Courtney L."/>
            <person name="Kalicki J."/>
            <person name="Ozersky P."/>
            <person name="Abbott S."/>
            <person name="Armstrong J."/>
            <person name="Belter E.A."/>
            <person name="Caruso L."/>
            <person name="Cedroni M."/>
            <person name="Cotton M."/>
            <person name="Davidson T."/>
            <person name="Desai A."/>
            <person name="Elliott G."/>
            <person name="Erb T."/>
            <person name="Fronick C."/>
            <person name="Gaige T."/>
            <person name="Haakenson W."/>
            <person name="Haglund K."/>
            <person name="Holmes A."/>
            <person name="Harkins R."/>
            <person name="Kim K."/>
            <person name="Kruchowski S.S."/>
            <person name="Strong C.M."/>
            <person name="Grewal N."/>
            <person name="Goyea E."/>
            <person name="Hou S."/>
            <person name="Levy A."/>
            <person name="Martinka S."/>
            <person name="Mead K."/>
            <person name="McLellan M.D."/>
            <person name="Meyer R."/>
            <person name="Randall-Maher J."/>
            <person name="Tomlinson C."/>
            <person name="Dauphin-Kohlberg S."/>
            <person name="Kozlowicz-Reilly A."/>
            <person name="Shah N."/>
            <person name="Swearengen-Shahid S."/>
            <person name="Snider J."/>
            <person name="Strong J.T."/>
            <person name="Thompson J."/>
            <person name="Yoakum M."/>
            <person name="Leonard S."/>
            <person name="Pearman C."/>
            <person name="Trani L."/>
            <person name="Radionenko M."/>
            <person name="Waligorski J.E."/>
            <person name="Wang C."/>
            <person name="Rock S.M."/>
            <person name="Tin-Wollam A.M."/>
            <person name="Maupin R."/>
            <person name="Latreille P."/>
            <person name="Wendl M.C."/>
            <person name="Yang S.P."/>
            <person name="Pohl C."/>
            <person name="Wallis J.W."/>
            <person name="Spieth J."/>
            <person name="Bieri T.A."/>
            <person name="Berkowicz N."/>
            <person name="Nelson J.O."/>
            <person name="Osborne J."/>
            <person name="Ding L."/>
            <person name="Meyer R."/>
            <person name="Sabo A."/>
            <person name="Shotland Y."/>
            <person name="Sinha P."/>
            <person name="Wohldmann P.E."/>
            <person name="Cook L.L."/>
            <person name="Hickenbotham M.T."/>
            <person name="Eldred J."/>
            <person name="Williams D."/>
            <person name="Jones T.A."/>
            <person name="She X."/>
            <person name="Ciccarelli F.D."/>
            <person name="Izaurralde E."/>
            <person name="Taylor J."/>
            <person name="Schmutz J."/>
            <person name="Myers R.M."/>
            <person name="Cox D.R."/>
            <person name="Huang X."/>
            <person name="McPherson J.D."/>
            <person name="Mardis E.R."/>
            <person name="Clifton S.W."/>
            <person name="Warren W.C."/>
            <person name="Chinwalla A.T."/>
            <person name="Eddy S.R."/>
            <person name="Marra M.A."/>
            <person name="Ovcharenko I."/>
            <person name="Furey T.S."/>
            <person name="Miller W."/>
            <person name="Eichler E.E."/>
            <person name="Bork P."/>
            <person name="Suyama M."/>
            <person name="Torrents D."/>
            <person name="Waterston R.H."/>
            <person name="Wilson R.K."/>
        </authorList>
    </citation>
    <scope>NUCLEOTIDE SEQUENCE [LARGE SCALE GENOMIC DNA]</scope>
</reference>
<dbReference type="EMBL" id="AC110611">
    <property type="status" value="NOT_ANNOTATED_CDS"/>
    <property type="molecule type" value="Genomic_DNA"/>
</dbReference>
<reference evidence="2" key="4">
    <citation type="submission" date="2025-08" db="UniProtKB">
        <authorList>
            <consortium name="Ensembl"/>
        </authorList>
    </citation>
    <scope>IDENTIFICATION</scope>
</reference>
<dbReference type="BioMuta" id="EXOC1L"/>
<protein>
    <submittedName>
        <fullName evidence="2">Exocyst complex component 1 like</fullName>
    </submittedName>
</protein>
<dbReference type="HGNC" id="HGNC:53433">
    <property type="gene designation" value="EXOC1L"/>
</dbReference>
<dbReference type="GeneTree" id="ENSGT00940000162193"/>
<reference evidence="2" key="5">
    <citation type="submission" date="2025-09" db="UniProtKB">
        <authorList>
            <consortium name="Ensembl"/>
        </authorList>
    </citation>
    <scope>IDENTIFICATION</scope>
</reference>
<dbReference type="OpenTargets" id="ENSG00000250821"/>
<accession>A0A1B0GV28</accession>
<dbReference type="Proteomes" id="UP000005640">
    <property type="component" value="Chromosome 4"/>
</dbReference>
<sequence>MSSLVKEDLEKKLFKPLSQNLYEFIEIEFSVQDSDQKGRSKNSHGETLQNRFR</sequence>
<evidence type="ECO:0000313" key="2">
    <source>
        <dbReference type="Ensembl" id="ENSP00000490350.1"/>
    </source>
</evidence>
<dbReference type="Bgee" id="ENSG00000250821">
    <property type="expression patterns" value="Expressed in caudate nucleus and 41 other cell types or tissues"/>
</dbReference>
<reference evidence="2 3" key="1">
    <citation type="journal article" date="2001" name="Nature">
        <title>Initial sequencing and analysis of the human genome.</title>
        <authorList>
            <consortium name="International Human Genome Sequencing Consortium"/>
            <person name="Lander E.S."/>
            <person name="Linton L.M."/>
            <person name="Birren B."/>
            <person name="Nusbaum C."/>
            <person name="Zody M.C."/>
            <person name="Baldwin J."/>
            <person name="Devon K."/>
            <person name="Dewar K."/>
            <person name="Doyle M."/>
            <person name="FitzHugh W."/>
            <person name="Funke R."/>
            <person name="Gage D."/>
            <person name="Harris K."/>
            <person name="Heaford A."/>
            <person name="Howland J."/>
            <person name="Kann L."/>
            <person name="Lehoczky J."/>
            <person name="LeVine R."/>
            <person name="McEwan P."/>
            <person name="McKernan K."/>
            <person name="Meldrim J."/>
            <person name="Mesirov J.P."/>
            <person name="Miranda C."/>
            <person name="Morris W."/>
            <person name="Naylor J."/>
            <person name="Raymond C."/>
            <person name="Rosetti M."/>
            <person name="Santos R."/>
            <person name="Sheridan A."/>
            <person name="Sougnez C."/>
            <person name="Stange-Thomann N."/>
            <person name="Stojanovic N."/>
            <person name="Subramanian A."/>
            <person name="Wyman D."/>
            <person name="Rogers J."/>
            <person name="Sulston J."/>
            <person name="Ainscough R."/>
            <person name="Beck S."/>
            <person name="Bentley D."/>
            <person name="Burton J."/>
            <person name="Clee C."/>
            <person name="Carter N."/>
            <person name="Coulson A."/>
            <person name="Deadman R."/>
            <person name="Deloukas P."/>
            <person name="Dunham A."/>
            <person name="Dunham I."/>
            <person name="Durbin R."/>
            <person name="French L."/>
            <person name="Grafham D."/>
            <person name="Gregory S."/>
            <person name="Hubbard T."/>
            <person name="Humphray S."/>
            <person name="Hunt A."/>
            <person name="Jones M."/>
            <person name="Lloyd C."/>
            <person name="McMurray A."/>
            <person name="Matthews L."/>
            <person name="Mercer S."/>
            <person name="Milne S."/>
            <person name="Mullikin J.C."/>
            <person name="Mungall A."/>
            <person name="Plumb R."/>
            <person name="Ross M."/>
            <person name="Shownkeen R."/>
            <person name="Sims S."/>
            <person name="Waterston R.H."/>
            <person name="Wilson R.K."/>
            <person name="Hillier L.W."/>
            <person name="McPherson J.D."/>
            <person name="Marra M.A."/>
            <person name="Mardis E.R."/>
            <person name="Fulton L.A."/>
            <person name="Chinwalla A.T."/>
            <person name="Pepin K.H."/>
            <person name="Gish W.R."/>
            <person name="Chissoe S.L."/>
            <person name="Wendl M.C."/>
            <person name="Delehaunty K.D."/>
            <person name="Miner T.L."/>
            <person name="Delehaunty A."/>
            <person name="Kramer J.B."/>
            <person name="Cook L.L."/>
            <person name="Fulton R.S."/>
            <person name="Johnson D.L."/>
            <person name="Minx P.J."/>
            <person name="Clifton S.W."/>
            <person name="Hawkins T."/>
            <person name="Branscomb E."/>
            <person name="Predki P."/>
            <person name="Richardson P."/>
            <person name="Wenning S."/>
            <person name="Slezak T."/>
            <person name="Doggett N."/>
            <person name="Cheng J.F."/>
            <person name="Olsen A."/>
            <person name="Lucas S."/>
            <person name="Elkin C."/>
            <person name="Uberbacher E."/>
            <person name="Frazier M."/>
            <person name="Gibbs R.A."/>
            <person name="Muzny D.M."/>
            <person name="Scherer S.E."/>
            <person name="Bouck J.B."/>
            <person name="Sodergren E.J."/>
            <person name="Worley K.C."/>
            <person name="Rives C.M."/>
            <person name="Gorrell J.H."/>
            <person name="Metzker M.L."/>
            <person name="Naylor S.L."/>
            <person name="Kucherlapati R.S."/>
            <person name="Nelson D.L."/>
            <person name="Weinstock G.M."/>
            <person name="Sakaki Y."/>
            <person name="Fujiyama A."/>
            <person name="Hattori M."/>
            <person name="Yada T."/>
            <person name="Toyoda A."/>
            <person name="Itoh T."/>
            <person name="Kawagoe C."/>
            <person name="Watanabe H."/>
            <person name="Totoki Y."/>
            <person name="Taylor T."/>
            <person name="Weissenbach J."/>
            <person name="Heilig R."/>
            <person name="Saurin W."/>
            <person name="Artiguenave F."/>
            <person name="Brottier P."/>
            <person name="Bruls T."/>
            <person name="Pelletier E."/>
            <person name="Robert C."/>
            <person name="Wincker P."/>
            <person name="Smith D.R."/>
            <person name="Doucette-Stamm L."/>
            <person name="Rubenfield M."/>
            <person name="Weinstock K."/>
            <person name="Lee H.M."/>
            <person name="Dubois J."/>
            <person name="Rosenthal A."/>
            <person name="Platzer M."/>
            <person name="Nyakatura G."/>
            <person name="Taudien S."/>
            <person name="Rump A."/>
            <person name="Yang H."/>
            <person name="Yu J."/>
            <person name="Wang J."/>
            <person name="Huang G."/>
            <person name="Gu J."/>
            <person name="Hood L."/>
            <person name="Rowen L."/>
            <person name="Madan A."/>
            <person name="Qin S."/>
            <person name="Davis R.W."/>
            <person name="Federspiel N.A."/>
            <person name="Abola A.P."/>
            <person name="Proctor M.J."/>
            <person name="Myers R.M."/>
            <person name="Schmutz J."/>
            <person name="Dickson M."/>
            <person name="Grimwood J."/>
            <person name="Cox D.R."/>
            <person name="Olson M.V."/>
            <person name="Kaul R."/>
            <person name="Raymond C."/>
            <person name="Shimizu N."/>
            <person name="Kawasaki K."/>
            <person name="Minoshima S."/>
            <person name="Evans G.A."/>
            <person name="Athanasiou M."/>
            <person name="Schultz R."/>
            <person name="Roe B.A."/>
            <person name="Chen F."/>
            <person name="Pan H."/>
            <person name="Ramser J."/>
            <person name="Lehrach H."/>
            <person name="Reinhardt R."/>
            <person name="McCombie W.R."/>
            <person name="de la Bastide M."/>
            <person name="Dedhia N."/>
            <person name="Blocker H."/>
            <person name="Hornischer K."/>
            <person name="Nordsiek G."/>
            <person name="Agarwala R."/>
            <person name="Aravind L."/>
            <person name="Bailey J.A."/>
            <person name="Bateman A."/>
            <person name="Batzoglou S."/>
            <person name="Birney E."/>
            <person name="Bork P."/>
            <person name="Brown D.G."/>
            <person name="Burge C.B."/>
            <person name="Cerutti L."/>
            <person name="Chen H.C."/>
            <person name="Church D."/>
            <person name="Clamp M."/>
            <person name="Copley R.R."/>
            <person name="Doerks T."/>
            <person name="Eddy S.R."/>
            <person name="Eichler E.E."/>
            <person name="Furey T.S."/>
            <person name="Galagan J."/>
            <person name="Gilbert J.G."/>
            <person name="Harmon C."/>
            <person name="Hayashizaki Y."/>
            <person name="Haussler D."/>
            <person name="Hermjakob H."/>
            <person name="Hokamp K."/>
            <person name="Jang W."/>
            <person name="Johnson L.S."/>
            <person name="Jones T.A."/>
            <person name="Kasif S."/>
            <person name="Kaspryzk A."/>
            <person name="Kennedy S."/>
            <person name="Kent W.J."/>
            <person name="Kitts P."/>
            <person name="Koonin E.V."/>
            <person name="Korf I."/>
            <person name="Kulp D."/>
            <person name="Lancet D."/>
            <person name="Lowe T.M."/>
            <person name="McLysaght A."/>
            <person name="Mikkelsen T."/>
            <person name="Moran J.V."/>
            <person name="Mulder N."/>
            <person name="Pollara V.J."/>
            <person name="Ponting C.P."/>
            <person name="Schuler G."/>
            <person name="Schultz J."/>
            <person name="Slater G."/>
            <person name="Smit A.F."/>
            <person name="Stupka E."/>
            <person name="Szustakowski J."/>
            <person name="Thierry-Mieg D."/>
            <person name="Thierry-Mieg J."/>
            <person name="Wagner L."/>
            <person name="Wallis J."/>
            <person name="Wheeler R."/>
            <person name="Williams A."/>
            <person name="Wolf Y.I."/>
            <person name="Wolfe K.H."/>
            <person name="Yang S.P."/>
            <person name="Yeh R.F."/>
            <person name="Collins F."/>
            <person name="Guyer M.S."/>
            <person name="Peterson J."/>
            <person name="Felsenfeld A."/>
            <person name="Wetterstrand K.A."/>
            <person name="Patrinos A."/>
            <person name="Morgan M.J."/>
            <person name="de Jong P."/>
            <person name="Catanese J.J."/>
            <person name="Osoegawa K."/>
            <person name="Shizuya H."/>
            <person name="Choi S."/>
            <person name="Chen Y.J."/>
        </authorList>
    </citation>
    <scope>NUCLEOTIDE SEQUENCE [LARGE SCALE GENOMIC DNA]</scope>
</reference>
<gene>
    <name evidence="2" type="primary">EXOC1L</name>
</gene>
<name>A0A1B0GV28_HUMAN</name>
<feature type="region of interest" description="Disordered" evidence="1">
    <location>
        <begin position="33"/>
        <end position="53"/>
    </location>
</feature>
<keyword evidence="3" id="KW-1185">Reference proteome</keyword>
<dbReference type="OrthoDB" id="8734520at2759"/>
<evidence type="ECO:0000313" key="3">
    <source>
        <dbReference type="Proteomes" id="UP000005640"/>
    </source>
</evidence>
<evidence type="ECO:0000256" key="1">
    <source>
        <dbReference type="SAM" id="MobiDB-lite"/>
    </source>
</evidence>
<organism evidence="2 3">
    <name type="scientific">Homo sapiens</name>
    <name type="common">Human</name>
    <dbReference type="NCBI Taxonomy" id="9606"/>
    <lineage>
        <taxon>Eukaryota</taxon>
        <taxon>Metazoa</taxon>
        <taxon>Chordata</taxon>
        <taxon>Craniata</taxon>
        <taxon>Vertebrata</taxon>
        <taxon>Euteleostomi</taxon>
        <taxon>Mammalia</taxon>
        <taxon>Eutheria</taxon>
        <taxon>Euarchontoglires</taxon>
        <taxon>Primates</taxon>
        <taxon>Haplorrhini</taxon>
        <taxon>Catarrhini</taxon>
        <taxon>Hominidae</taxon>
        <taxon>Homo</taxon>
    </lineage>
</organism>
<dbReference type="VEuPathDB" id="HostDB:ENSG00000250821"/>
<dbReference type="AlphaFoldDB" id="A0A1B0GV28"/>
<dbReference type="ExpressionAtlas" id="A0A1B0GV28">
    <property type="expression patterns" value="baseline and differential"/>
</dbReference>
<reference evidence="2 3" key="2">
    <citation type="journal article" date="2004" name="Nature">
        <title>Finishing the euchromatic sequence of the human genome.</title>
        <authorList>
            <consortium name="International Human Genome Sequencing Consortium"/>
        </authorList>
    </citation>
    <scope>NUCLEOTIDE SEQUENCE [LARGE SCALE GENOMIC DNA]</scope>
</reference>
<dbReference type="Ensembl" id="ENST00000504250.1">
    <property type="protein sequence ID" value="ENSP00000490350.1"/>
    <property type="gene ID" value="ENSG00000250821.3"/>
</dbReference>
<proteinExistence type="predicted"/>